<comment type="caution">
    <text evidence="1">The sequence shown here is derived from an EMBL/GenBank/DDBJ whole genome shotgun (WGS) entry which is preliminary data.</text>
</comment>
<sequence length="274" mass="30664">MDSPRKFLSREERLYAKLNRNSNKETAIRVLAAALLINWLFSVDFTDYLLSLPEISEAFVKKALEFAGLMEATGVKRTENSAWTTLPSPAEELRVPEHFLIWFLGTESFPYLLTYRELLAMCYEDLRLNHCSAIEGLNADVAPFLPGAQPILAPNVHEPPFFPAAINPLQPAQAAASLRSMFMQNRSFRPATRNRLHQRFSAFLPSDPFDQEQFFPAAIEPLQPAQPAVLPPLNVHTEPFCPGGNQQPAAIEPVVAPLVDVDVAAFLPSDLFYQ</sequence>
<organism evidence="1 2">
    <name type="scientific">Rhamnella rubrinervis</name>
    <dbReference type="NCBI Taxonomy" id="2594499"/>
    <lineage>
        <taxon>Eukaryota</taxon>
        <taxon>Viridiplantae</taxon>
        <taxon>Streptophyta</taxon>
        <taxon>Embryophyta</taxon>
        <taxon>Tracheophyta</taxon>
        <taxon>Spermatophyta</taxon>
        <taxon>Magnoliopsida</taxon>
        <taxon>eudicotyledons</taxon>
        <taxon>Gunneridae</taxon>
        <taxon>Pentapetalae</taxon>
        <taxon>rosids</taxon>
        <taxon>fabids</taxon>
        <taxon>Rosales</taxon>
        <taxon>Rhamnaceae</taxon>
        <taxon>rhamnoid group</taxon>
        <taxon>Rhamneae</taxon>
        <taxon>Rhamnella</taxon>
    </lineage>
</organism>
<evidence type="ECO:0000313" key="2">
    <source>
        <dbReference type="Proteomes" id="UP000796880"/>
    </source>
</evidence>
<gene>
    <name evidence="1" type="ORF">FNV43_RR09011</name>
</gene>
<protein>
    <submittedName>
        <fullName evidence="1">Uncharacterized protein</fullName>
    </submittedName>
</protein>
<keyword evidence="2" id="KW-1185">Reference proteome</keyword>
<dbReference type="Proteomes" id="UP000796880">
    <property type="component" value="Unassembled WGS sequence"/>
</dbReference>
<dbReference type="AlphaFoldDB" id="A0A8K0MJT6"/>
<dbReference type="EMBL" id="VOIH02000004">
    <property type="protein sequence ID" value="KAF3448298.1"/>
    <property type="molecule type" value="Genomic_DNA"/>
</dbReference>
<proteinExistence type="predicted"/>
<name>A0A8K0MJT6_9ROSA</name>
<accession>A0A8K0MJT6</accession>
<evidence type="ECO:0000313" key="1">
    <source>
        <dbReference type="EMBL" id="KAF3448298.1"/>
    </source>
</evidence>
<reference evidence="1" key="1">
    <citation type="submission" date="2020-03" db="EMBL/GenBank/DDBJ databases">
        <title>A high-quality chromosome-level genome assembly of a woody plant with both climbing and erect habits, Rhamnella rubrinervis.</title>
        <authorList>
            <person name="Lu Z."/>
            <person name="Yang Y."/>
            <person name="Zhu X."/>
            <person name="Sun Y."/>
        </authorList>
    </citation>
    <scope>NUCLEOTIDE SEQUENCE</scope>
    <source>
        <strain evidence="1">BYM</strain>
        <tissue evidence="1">Leaf</tissue>
    </source>
</reference>